<dbReference type="AlphaFoldDB" id="A0A150P284"/>
<dbReference type="InterPro" id="IPR011989">
    <property type="entry name" value="ARM-like"/>
</dbReference>
<organism evidence="1 2">
    <name type="scientific">Sorangium cellulosum</name>
    <name type="common">Polyangium cellulosum</name>
    <dbReference type="NCBI Taxonomy" id="56"/>
    <lineage>
        <taxon>Bacteria</taxon>
        <taxon>Pseudomonadati</taxon>
        <taxon>Myxococcota</taxon>
        <taxon>Polyangia</taxon>
        <taxon>Polyangiales</taxon>
        <taxon>Polyangiaceae</taxon>
        <taxon>Sorangium</taxon>
    </lineage>
</organism>
<dbReference type="EMBL" id="JELY01003357">
    <property type="protein sequence ID" value="KYF49461.1"/>
    <property type="molecule type" value="Genomic_DNA"/>
</dbReference>
<dbReference type="Proteomes" id="UP000075420">
    <property type="component" value="Unassembled WGS sequence"/>
</dbReference>
<reference evidence="1 2" key="1">
    <citation type="submission" date="2014-02" db="EMBL/GenBank/DDBJ databases">
        <title>The small core and large imbalanced accessory genome model reveals a collaborative survival strategy of Sorangium cellulosum strains in nature.</title>
        <authorList>
            <person name="Han K."/>
            <person name="Peng R."/>
            <person name="Blom J."/>
            <person name="Li Y.-Z."/>
        </authorList>
    </citation>
    <scope>NUCLEOTIDE SEQUENCE [LARGE SCALE GENOMIC DNA]</scope>
    <source>
        <strain evidence="1 2">So0157-25</strain>
    </source>
</reference>
<proteinExistence type="predicted"/>
<evidence type="ECO:0000313" key="1">
    <source>
        <dbReference type="EMBL" id="KYF49461.1"/>
    </source>
</evidence>
<evidence type="ECO:0000313" key="2">
    <source>
        <dbReference type="Proteomes" id="UP000075420"/>
    </source>
</evidence>
<name>A0A150P284_SORCE</name>
<dbReference type="InterPro" id="IPR016024">
    <property type="entry name" value="ARM-type_fold"/>
</dbReference>
<sequence length="286" mass="30690">MTVREQILAALREGALSAGRRIAQDPEGRAVLLEIAREAGSAERIAAADALLAATPRLVWGCRCLCDEAGLSIASAVEALVCDGDVPPEILPALGDPCRAVRYNAVLPLQGRMRGHDALVYLRAEARYGPYKATDIGLEALTTAEDLRALLGVMAPEDLPVAVMFLDCARWSDPLRQEASRLLGELLHHPDWRVRAAAAITCWRPDTEDPAARAAILDAIRVPELWIQAMAVARLAEDPASYPVLRAASRDPDSALRNAVSAGIHFSGVREAIELLEGAGDEPRSS</sequence>
<dbReference type="Gene3D" id="1.25.10.10">
    <property type="entry name" value="Leucine-rich Repeat Variant"/>
    <property type="match status" value="1"/>
</dbReference>
<protein>
    <recommendedName>
        <fullName evidence="3">PBS lyase</fullName>
    </recommendedName>
</protein>
<accession>A0A150P284</accession>
<dbReference type="SUPFAM" id="SSF48371">
    <property type="entry name" value="ARM repeat"/>
    <property type="match status" value="1"/>
</dbReference>
<comment type="caution">
    <text evidence="1">The sequence shown here is derived from an EMBL/GenBank/DDBJ whole genome shotgun (WGS) entry which is preliminary data.</text>
</comment>
<evidence type="ECO:0008006" key="3">
    <source>
        <dbReference type="Google" id="ProtNLM"/>
    </source>
</evidence>
<gene>
    <name evidence="1" type="ORF">BE08_02945</name>
</gene>